<name>X1GMG9_9ZZZZ</name>
<protein>
    <submittedName>
        <fullName evidence="1">Uncharacterized protein</fullName>
    </submittedName>
</protein>
<proteinExistence type="predicted"/>
<accession>X1GMG9</accession>
<gene>
    <name evidence="1" type="ORF">S03H2_17289</name>
</gene>
<evidence type="ECO:0000313" key="1">
    <source>
        <dbReference type="EMBL" id="GAH46025.1"/>
    </source>
</evidence>
<sequence>MGLPLSDPYEDGAPRLIWLIGKGDYHTREGYDPIGDRVTPVPIVDEWNYYEKVFTVPEGTAYVRLMTELWKGASRGGEPLAYFDDIAMHAVP</sequence>
<dbReference type="Gene3D" id="2.60.120.260">
    <property type="entry name" value="Galactose-binding domain-like"/>
    <property type="match status" value="1"/>
</dbReference>
<reference evidence="1" key="1">
    <citation type="journal article" date="2014" name="Front. Microbiol.">
        <title>High frequency of phylogenetically diverse reductive dehalogenase-homologous genes in deep subseafloor sedimentary metagenomes.</title>
        <authorList>
            <person name="Kawai M."/>
            <person name="Futagami T."/>
            <person name="Toyoda A."/>
            <person name="Takaki Y."/>
            <person name="Nishi S."/>
            <person name="Hori S."/>
            <person name="Arai W."/>
            <person name="Tsubouchi T."/>
            <person name="Morono Y."/>
            <person name="Uchiyama I."/>
            <person name="Ito T."/>
            <person name="Fujiyama A."/>
            <person name="Inagaki F."/>
            <person name="Takami H."/>
        </authorList>
    </citation>
    <scope>NUCLEOTIDE SEQUENCE</scope>
    <source>
        <strain evidence="1">Expedition CK06-06</strain>
    </source>
</reference>
<organism evidence="1">
    <name type="scientific">marine sediment metagenome</name>
    <dbReference type="NCBI Taxonomy" id="412755"/>
    <lineage>
        <taxon>unclassified sequences</taxon>
        <taxon>metagenomes</taxon>
        <taxon>ecological metagenomes</taxon>
    </lineage>
</organism>
<dbReference type="EMBL" id="BARU01008905">
    <property type="protein sequence ID" value="GAH46025.1"/>
    <property type="molecule type" value="Genomic_DNA"/>
</dbReference>
<comment type="caution">
    <text evidence="1">The sequence shown here is derived from an EMBL/GenBank/DDBJ whole genome shotgun (WGS) entry which is preliminary data.</text>
</comment>
<dbReference type="AlphaFoldDB" id="X1GMG9"/>